<keyword evidence="1" id="KW-0677">Repeat</keyword>
<accession>A0A0F5MPX7</accession>
<dbReference type="InterPro" id="IPR002110">
    <property type="entry name" value="Ankyrin_rpt"/>
</dbReference>
<feature type="repeat" description="ANK" evidence="3">
    <location>
        <begin position="200"/>
        <end position="232"/>
    </location>
</feature>
<organism evidence="4 5">
    <name type="scientific">Candidatus Arcanibacter lacustris</name>
    <dbReference type="NCBI Taxonomy" id="1607817"/>
    <lineage>
        <taxon>Bacteria</taxon>
        <taxon>Pseudomonadati</taxon>
        <taxon>Pseudomonadota</taxon>
        <taxon>Alphaproteobacteria</taxon>
        <taxon>Rickettsiales</taxon>
        <taxon>Candidatus Arcanibacter</taxon>
    </lineage>
</organism>
<comment type="caution">
    <text evidence="4">The sequence shown here is derived from an EMBL/GenBank/DDBJ whole genome shotgun (WGS) entry which is preliminary data.</text>
</comment>
<dbReference type="PROSITE" id="PS50297">
    <property type="entry name" value="ANK_REP_REGION"/>
    <property type="match status" value="2"/>
</dbReference>
<dbReference type="Pfam" id="PF12796">
    <property type="entry name" value="Ank_2"/>
    <property type="match status" value="1"/>
</dbReference>
<dbReference type="SUPFAM" id="SSF48403">
    <property type="entry name" value="Ankyrin repeat"/>
    <property type="match status" value="1"/>
</dbReference>
<dbReference type="AlphaFoldDB" id="A0A0F5MPX7"/>
<reference evidence="4 5" key="1">
    <citation type="submission" date="2015-02" db="EMBL/GenBank/DDBJ databases">
        <title>Single cell genomics of a rare environmental alphaproteobacterium provides unique insights into Rickettsiaceae evolution.</title>
        <authorList>
            <person name="Martijn J."/>
            <person name="Schulz F."/>
            <person name="Zaremba-Niedzwiedzka K."/>
            <person name="Viklund J."/>
            <person name="Stepanauskas R."/>
            <person name="Andersson S.G.E."/>
            <person name="Horn M."/>
            <person name="Guy L."/>
            <person name="Ettema T.J.G."/>
        </authorList>
    </citation>
    <scope>NUCLEOTIDE SEQUENCE [LARGE SCALE GENOMIC DNA]</scope>
    <source>
        <strain evidence="4 5">SCGC AAA041-L04</strain>
    </source>
</reference>
<dbReference type="PROSITE" id="PS50088">
    <property type="entry name" value="ANK_REPEAT"/>
    <property type="match status" value="2"/>
</dbReference>
<sequence length="272" mass="31267">MKQSENLFENKSKIWVGEVRSQRLATPNNVINPELELQQTYLCNILQAIEIGDILTIEKLKLLPTNSGSFNQFFIKALKFGNRRIIKHLTNISIDKNLSEFQQLDLKLLAELLILSTDIGDNVKTIKDIIKTRIDEVNIASLFEFISFKVLTNFIELGAAIEMVDWQGKTCLIKAIESGKIAEVQLLLSRGADVNRTYQYLQTPLHIATQYTNEEIVNLMVSYGADLNAKDLDHKTPFQKISNSSSKKYWHPRYVTHSWYKNERTGKYHCDL</sequence>
<evidence type="ECO:0000313" key="4">
    <source>
        <dbReference type="EMBL" id="KKB96644.1"/>
    </source>
</evidence>
<dbReference type="Proteomes" id="UP000033358">
    <property type="component" value="Unassembled WGS sequence"/>
</dbReference>
<proteinExistence type="predicted"/>
<dbReference type="PANTHER" id="PTHR24171">
    <property type="entry name" value="ANKYRIN REPEAT DOMAIN-CONTAINING PROTEIN 39-RELATED"/>
    <property type="match status" value="1"/>
</dbReference>
<keyword evidence="5" id="KW-1185">Reference proteome</keyword>
<feature type="repeat" description="ANK" evidence="3">
    <location>
        <begin position="167"/>
        <end position="199"/>
    </location>
</feature>
<evidence type="ECO:0000313" key="5">
    <source>
        <dbReference type="Proteomes" id="UP000033358"/>
    </source>
</evidence>
<dbReference type="Gene3D" id="1.25.40.20">
    <property type="entry name" value="Ankyrin repeat-containing domain"/>
    <property type="match status" value="1"/>
</dbReference>
<dbReference type="InterPro" id="IPR036770">
    <property type="entry name" value="Ankyrin_rpt-contain_sf"/>
</dbReference>
<name>A0A0F5MPX7_9RICK</name>
<dbReference type="EMBL" id="JYHA01000035">
    <property type="protein sequence ID" value="KKB96644.1"/>
    <property type="molecule type" value="Genomic_DNA"/>
</dbReference>
<evidence type="ECO:0000256" key="1">
    <source>
        <dbReference type="ARBA" id="ARBA00022737"/>
    </source>
</evidence>
<evidence type="ECO:0000256" key="2">
    <source>
        <dbReference type="ARBA" id="ARBA00023043"/>
    </source>
</evidence>
<keyword evidence="2 3" id="KW-0040">ANK repeat</keyword>
<dbReference type="PANTHER" id="PTHR24171:SF9">
    <property type="entry name" value="ANKYRIN REPEAT DOMAIN-CONTAINING PROTEIN 39"/>
    <property type="match status" value="1"/>
</dbReference>
<evidence type="ECO:0000256" key="3">
    <source>
        <dbReference type="PROSITE-ProRule" id="PRU00023"/>
    </source>
</evidence>
<protein>
    <submittedName>
        <fullName evidence="4">Ankyrin repeats (3 copies)</fullName>
    </submittedName>
</protein>
<gene>
    <name evidence="4" type="ORF">SZ25_00259</name>
</gene>
<dbReference type="SMART" id="SM00248">
    <property type="entry name" value="ANK"/>
    <property type="match status" value="3"/>
</dbReference>